<dbReference type="PATRIC" id="fig|1030841.3.peg.2114"/>
<dbReference type="InterPro" id="IPR001248">
    <property type="entry name" value="Pur-cyt_permease"/>
</dbReference>
<dbReference type="Gene3D" id="1.10.4160.10">
    <property type="entry name" value="Hydantoin permease"/>
    <property type="match status" value="1"/>
</dbReference>
<dbReference type="AlphaFoldDB" id="G4CSP2"/>
<accession>G4CSP2</accession>
<evidence type="ECO:0000256" key="3">
    <source>
        <dbReference type="ARBA" id="ARBA00022692"/>
    </source>
</evidence>
<feature type="transmembrane region" description="Helical" evidence="6">
    <location>
        <begin position="114"/>
        <end position="135"/>
    </location>
</feature>
<feature type="transmembrane region" description="Helical" evidence="6">
    <location>
        <begin position="147"/>
        <end position="165"/>
    </location>
</feature>
<dbReference type="RefSeq" id="WP_009117264.1">
    <property type="nucleotide sequence ID" value="NZ_JH165159.1"/>
</dbReference>
<comment type="similarity">
    <text evidence="2">Belongs to the purine-cytosine permease (2.A.39) family.</text>
</comment>
<evidence type="ECO:0000256" key="2">
    <source>
        <dbReference type="ARBA" id="ARBA00008974"/>
    </source>
</evidence>
<feature type="transmembrane region" description="Helical" evidence="6">
    <location>
        <begin position="177"/>
        <end position="199"/>
    </location>
</feature>
<protein>
    <submittedName>
        <fullName evidence="7">NCS1 family nucleobase:cation symporter-1</fullName>
    </submittedName>
</protein>
<comment type="caution">
    <text evidence="7">The sequence shown here is derived from an EMBL/GenBank/DDBJ whole genome shotgun (WGS) entry which is preliminary data.</text>
</comment>
<evidence type="ECO:0000256" key="1">
    <source>
        <dbReference type="ARBA" id="ARBA00004141"/>
    </source>
</evidence>
<sequence length="396" mass="42231">METKKLSAAAAGLIWFGAAVSVVEIITGTLFAPLDWEKGLTAIILGHIIGGALFYFAGLIGAQTGRSAMQTVQLSFGERGSVLFSGANVLQLIGWTAIMIFTGAQIAAALTQHLWGGVSQLMWSLIIGGLIVVWLLSGVRHFNRVQVIVLGALFLITLWLSTKVFGGGATVQTDAQAMGFGLAVELAAIMPLSWLPLVSDYTRNAESPKKVTFAAAAAYFVTSSWMYTLGLAAALFTGQSDIAQILLYSGLGIAGILIVVLSTVTTTFLDAYSAGVSYHAISQRFSENAVAITVTLLGTVLAATLPVNRFEHFLLFIGSVFAPMIAVQMADYFVLKRRAAASIDWISLALWLAGFFLYRILIEWQTPLGSTLPVMLATFVLTLLVRKALPGKIQGA</sequence>
<organism evidence="7 8">
    <name type="scientific">Neisseria wadsworthii 9715</name>
    <dbReference type="NCBI Taxonomy" id="1030841"/>
    <lineage>
        <taxon>Bacteria</taxon>
        <taxon>Pseudomonadati</taxon>
        <taxon>Pseudomonadota</taxon>
        <taxon>Betaproteobacteria</taxon>
        <taxon>Neisseriales</taxon>
        <taxon>Neisseriaceae</taxon>
        <taxon>Neisseria</taxon>
    </lineage>
</organism>
<feature type="transmembrane region" description="Helical" evidence="6">
    <location>
        <begin position="40"/>
        <end position="62"/>
    </location>
</feature>
<keyword evidence="8" id="KW-1185">Reference proteome</keyword>
<proteinExistence type="inferred from homology"/>
<comment type="subcellular location">
    <subcellularLocation>
        <location evidence="1">Membrane</location>
        <topology evidence="1">Multi-pass membrane protein</topology>
    </subcellularLocation>
</comment>
<feature type="transmembrane region" description="Helical" evidence="6">
    <location>
        <begin position="211"/>
        <end position="236"/>
    </location>
</feature>
<feature type="transmembrane region" description="Helical" evidence="6">
    <location>
        <begin position="313"/>
        <end position="335"/>
    </location>
</feature>
<dbReference type="InterPro" id="IPR012732">
    <property type="entry name" value="Thia_CytX"/>
</dbReference>
<reference evidence="7 8" key="1">
    <citation type="submission" date="2011-06" db="EMBL/GenBank/DDBJ databases">
        <authorList>
            <person name="Muzny D."/>
            <person name="Qin X."/>
            <person name="Deng J."/>
            <person name="Jiang H."/>
            <person name="Liu Y."/>
            <person name="Qu J."/>
            <person name="Song X.-Z."/>
            <person name="Zhang L."/>
            <person name="Thornton R."/>
            <person name="Coyle M."/>
            <person name="Francisco L."/>
            <person name="Jackson L."/>
            <person name="Javaid M."/>
            <person name="Korchina V."/>
            <person name="Kovar C."/>
            <person name="Mata R."/>
            <person name="Mathew T."/>
            <person name="Ngo R."/>
            <person name="Nguyen L."/>
            <person name="Nguyen N."/>
            <person name="Okwuonu G."/>
            <person name="Ongeri F."/>
            <person name="Pham C."/>
            <person name="Simmons D."/>
            <person name="Wilczek-Boney K."/>
            <person name="Hale W."/>
            <person name="Jakkamsetti A."/>
            <person name="Pham P."/>
            <person name="Ruth R."/>
            <person name="San Lucas F."/>
            <person name="Warren J."/>
            <person name="Zhang J."/>
            <person name="Zhao Z."/>
            <person name="Zhou C."/>
            <person name="Zhu D."/>
            <person name="Lee S."/>
            <person name="Bess C."/>
            <person name="Blankenburg K."/>
            <person name="Forbes L."/>
            <person name="Fu Q."/>
            <person name="Gubbala S."/>
            <person name="Hirani K."/>
            <person name="Jayaseelan J.C."/>
            <person name="Lara F."/>
            <person name="Munidasa M."/>
            <person name="Palculict T."/>
            <person name="Patil S."/>
            <person name="Pu L.-L."/>
            <person name="Saada N."/>
            <person name="Tang L."/>
            <person name="Weissenberger G."/>
            <person name="Zhu Y."/>
            <person name="Hemphill L."/>
            <person name="Shang Y."/>
            <person name="Youmans B."/>
            <person name="Ayvaz T."/>
            <person name="Ross M."/>
            <person name="Santibanez J."/>
            <person name="Aqrawi P."/>
            <person name="Gross S."/>
            <person name="Joshi V."/>
            <person name="Fowler G."/>
            <person name="Nazareth L."/>
            <person name="Reid J."/>
            <person name="Worley K."/>
            <person name="Petrosino J."/>
            <person name="Highlander S."/>
            <person name="Gibbs R."/>
        </authorList>
    </citation>
    <scope>NUCLEOTIDE SEQUENCE [LARGE SCALE GENOMIC DNA]</scope>
    <source>
        <strain evidence="7 8">9715</strain>
    </source>
</reference>
<feature type="transmembrane region" description="Helical" evidence="6">
    <location>
        <begin position="368"/>
        <end position="385"/>
    </location>
</feature>
<evidence type="ECO:0000256" key="5">
    <source>
        <dbReference type="ARBA" id="ARBA00023136"/>
    </source>
</evidence>
<dbReference type="OrthoDB" id="5444231at2"/>
<keyword evidence="4 6" id="KW-1133">Transmembrane helix</keyword>
<dbReference type="PANTHER" id="PTHR30569:SF0">
    <property type="entry name" value="CYTOSINE PERMEASE"/>
    <property type="match status" value="1"/>
</dbReference>
<keyword evidence="5 6" id="KW-0472">Membrane</keyword>
<dbReference type="PANTHER" id="PTHR30569">
    <property type="entry name" value="CYTOSINE TRANSPORTER CODB"/>
    <property type="match status" value="1"/>
</dbReference>
<dbReference type="STRING" id="1030841.HMPREF9370_2124"/>
<dbReference type="NCBIfam" id="TIGR02358">
    <property type="entry name" value="thia_cytX"/>
    <property type="match status" value="1"/>
</dbReference>
<evidence type="ECO:0000313" key="8">
    <source>
        <dbReference type="Proteomes" id="UP000005336"/>
    </source>
</evidence>
<dbReference type="EMBL" id="AGAZ01000070">
    <property type="protein sequence ID" value="EGZ44598.1"/>
    <property type="molecule type" value="Genomic_DNA"/>
</dbReference>
<dbReference type="HOGENOM" id="CLU_048240_1_0_4"/>
<dbReference type="GO" id="GO:0015209">
    <property type="term" value="F:cytosine transmembrane transporter activity"/>
    <property type="evidence" value="ECO:0007669"/>
    <property type="project" value="InterPro"/>
</dbReference>
<evidence type="ECO:0000313" key="7">
    <source>
        <dbReference type="EMBL" id="EGZ44598.1"/>
    </source>
</evidence>
<dbReference type="Pfam" id="PF02133">
    <property type="entry name" value="Transp_cyt_pur"/>
    <property type="match status" value="1"/>
</dbReference>
<feature type="transmembrane region" description="Helical" evidence="6">
    <location>
        <begin position="82"/>
        <end position="108"/>
    </location>
</feature>
<evidence type="ECO:0000256" key="4">
    <source>
        <dbReference type="ARBA" id="ARBA00022989"/>
    </source>
</evidence>
<name>G4CSP2_9NEIS</name>
<feature type="transmembrane region" description="Helical" evidence="6">
    <location>
        <begin position="342"/>
        <end position="362"/>
    </location>
</feature>
<dbReference type="GO" id="GO:0005886">
    <property type="term" value="C:plasma membrane"/>
    <property type="evidence" value="ECO:0007669"/>
    <property type="project" value="TreeGrafter"/>
</dbReference>
<dbReference type="Proteomes" id="UP000005336">
    <property type="component" value="Unassembled WGS sequence"/>
</dbReference>
<evidence type="ECO:0000256" key="6">
    <source>
        <dbReference type="SAM" id="Phobius"/>
    </source>
</evidence>
<dbReference type="InterPro" id="IPR030191">
    <property type="entry name" value="CodB"/>
</dbReference>
<keyword evidence="3 6" id="KW-0812">Transmembrane</keyword>
<gene>
    <name evidence="7" type="primary">cytX</name>
    <name evidence="7" type="ORF">HMPREF9370_2124</name>
</gene>
<feature type="transmembrane region" description="Helical" evidence="6">
    <location>
        <begin position="242"/>
        <end position="269"/>
    </location>
</feature>
<feature type="transmembrane region" description="Helical" evidence="6">
    <location>
        <begin position="12"/>
        <end position="34"/>
    </location>
</feature>
<feature type="transmembrane region" description="Helical" evidence="6">
    <location>
        <begin position="289"/>
        <end position="307"/>
    </location>
</feature>